<evidence type="ECO:0000313" key="2">
    <source>
        <dbReference type="Proteomes" id="UP000677082"/>
    </source>
</evidence>
<proteinExistence type="predicted"/>
<dbReference type="AlphaFoldDB" id="A0A919TG74"/>
<protein>
    <submittedName>
        <fullName evidence="1">Uncharacterized protein</fullName>
    </submittedName>
</protein>
<dbReference type="Proteomes" id="UP000677082">
    <property type="component" value="Unassembled WGS sequence"/>
</dbReference>
<reference evidence="1 2" key="1">
    <citation type="submission" date="2021-03" db="EMBL/GenBank/DDBJ databases">
        <title>Whole genome shotgun sequence of Actinoplanes toevensis NBRC 105298.</title>
        <authorList>
            <person name="Komaki H."/>
            <person name="Tamura T."/>
        </authorList>
    </citation>
    <scope>NUCLEOTIDE SEQUENCE [LARGE SCALE GENOMIC DNA]</scope>
    <source>
        <strain evidence="1 2">NBRC 105298</strain>
    </source>
</reference>
<evidence type="ECO:0000313" key="1">
    <source>
        <dbReference type="EMBL" id="GIM94572.1"/>
    </source>
</evidence>
<sequence length="71" mass="7536">MARTARSQLETGCGPRAAAEAGAAAVTAAIPTDAVARATIVPIRRLLFIPFLQRPFGHPRDRESRSGQNGH</sequence>
<gene>
    <name evidence="1" type="ORF">Ato02nite_063650</name>
</gene>
<accession>A0A919TG74</accession>
<dbReference type="EMBL" id="BOQN01000084">
    <property type="protein sequence ID" value="GIM94572.1"/>
    <property type="molecule type" value="Genomic_DNA"/>
</dbReference>
<comment type="caution">
    <text evidence="1">The sequence shown here is derived from an EMBL/GenBank/DDBJ whole genome shotgun (WGS) entry which is preliminary data.</text>
</comment>
<organism evidence="1 2">
    <name type="scientific">Paractinoplanes toevensis</name>
    <dbReference type="NCBI Taxonomy" id="571911"/>
    <lineage>
        <taxon>Bacteria</taxon>
        <taxon>Bacillati</taxon>
        <taxon>Actinomycetota</taxon>
        <taxon>Actinomycetes</taxon>
        <taxon>Micromonosporales</taxon>
        <taxon>Micromonosporaceae</taxon>
        <taxon>Paractinoplanes</taxon>
    </lineage>
</organism>
<keyword evidence="2" id="KW-1185">Reference proteome</keyword>
<name>A0A919TG74_9ACTN</name>